<dbReference type="SMART" id="SM01208">
    <property type="entry name" value="G5"/>
    <property type="match status" value="1"/>
</dbReference>
<evidence type="ECO:0000259" key="3">
    <source>
        <dbReference type="SMART" id="SM01208"/>
    </source>
</evidence>
<dbReference type="AlphaFoldDB" id="A0A072P1T6"/>
<dbReference type="EMBL" id="JJRY01000003">
    <property type="protein sequence ID" value="KEF39455.1"/>
    <property type="molecule type" value="Genomic_DNA"/>
</dbReference>
<gene>
    <name evidence="4" type="ORF">M670_01223</name>
</gene>
<dbReference type="RefSeq" id="WP_035194077.1">
    <property type="nucleotide sequence ID" value="NZ_JJRY01000003.1"/>
</dbReference>
<feature type="region of interest" description="Disordered" evidence="2">
    <location>
        <begin position="382"/>
        <end position="442"/>
    </location>
</feature>
<name>A0A072P1T6_SCHAZ</name>
<evidence type="ECO:0000313" key="4">
    <source>
        <dbReference type="EMBL" id="KEF39455.1"/>
    </source>
</evidence>
<dbReference type="OrthoDB" id="2691125at2"/>
<feature type="compositionally biased region" description="Polar residues" evidence="2">
    <location>
        <begin position="384"/>
        <end position="394"/>
    </location>
</feature>
<organism evidence="4 5">
    <name type="scientific">Schinkia azotoformans MEV2011</name>
    <dbReference type="NCBI Taxonomy" id="1348973"/>
    <lineage>
        <taxon>Bacteria</taxon>
        <taxon>Bacillati</taxon>
        <taxon>Bacillota</taxon>
        <taxon>Bacilli</taxon>
        <taxon>Bacillales</taxon>
        <taxon>Bacillaceae</taxon>
        <taxon>Calidifontibacillus/Schinkia group</taxon>
        <taxon>Schinkia</taxon>
    </lineage>
</organism>
<evidence type="ECO:0000256" key="2">
    <source>
        <dbReference type="SAM" id="MobiDB-lite"/>
    </source>
</evidence>
<proteinExistence type="predicted"/>
<feature type="compositionally biased region" description="Low complexity" evidence="2">
    <location>
        <begin position="395"/>
        <end position="412"/>
    </location>
</feature>
<comment type="caution">
    <text evidence="4">The sequence shown here is derived from an EMBL/GenBank/DDBJ whole genome shotgun (WGS) entry which is preliminary data.</text>
</comment>
<feature type="domain" description="G5" evidence="3">
    <location>
        <begin position="307"/>
        <end position="384"/>
    </location>
</feature>
<reference evidence="4 5" key="1">
    <citation type="submission" date="2014-04" db="EMBL/GenBank/DDBJ databases">
        <title>Draft genome sequence of Bacillus azotoformans MEV2011, a (co-) denitrifying strain unable to grow in the presence of oxygen.</title>
        <authorList>
            <person name="Nielsen M."/>
            <person name="Schreiber L."/>
            <person name="Finster K."/>
            <person name="Schramm A."/>
        </authorList>
    </citation>
    <scope>NUCLEOTIDE SEQUENCE [LARGE SCALE GENOMIC DNA]</scope>
    <source>
        <strain evidence="4 5">MEV2011</strain>
    </source>
</reference>
<dbReference type="Proteomes" id="UP000027936">
    <property type="component" value="Unassembled WGS sequence"/>
</dbReference>
<accession>A0A072P1T6</accession>
<dbReference type="Pfam" id="PF04294">
    <property type="entry name" value="VanW"/>
    <property type="match status" value="1"/>
</dbReference>
<dbReference type="InterPro" id="IPR007391">
    <property type="entry name" value="Vancomycin_resist_VanW"/>
</dbReference>
<dbReference type="PATRIC" id="fig|1348973.3.peg.1195"/>
<protein>
    <submittedName>
        <fullName evidence="4">Putative vancomycin resistance protein</fullName>
    </submittedName>
</protein>
<evidence type="ECO:0000313" key="5">
    <source>
        <dbReference type="Proteomes" id="UP000027936"/>
    </source>
</evidence>
<sequence length="442" mass="49732">MSKWLDVKLFVLLVSCTAFILGFSQISSFGYNVVFKNENNTYANGTVISSISLAGMTREQAEKALVNKIKEWNENSSYILQYENKTTQLSVSVFQIDYQTSLEQIVDGQQAELIVSIDEPLLEEAIRILVSEEIYKNINIEKLSADLLNSVKTLQLNAMKFLLIEYFKTEGKGANKELSSTTISGAKDQATYLKNLMSKLNNQIVVEPYQTFSLLNAINQKTINQANSEAVNMLATAVYRAILPTNFLIVERNISNKLPVYSEIGYEAKVTSKMDLIFHNPNPFPYTISFSLKDDQFQVKLMGVPFPYKYEIRTEVEKFAPKTILQFSALLRPNESKTMEQGDYGYLAKVFRDTKDKNNQVVETVSISEDFYPPVHRVEVTGLTVPQTNEQGKINSNDGSNSPNLDNPSNNNIEEVPNNDESSTIIENKDDGEDSGETLPSI</sequence>
<evidence type="ECO:0000256" key="1">
    <source>
        <dbReference type="ARBA" id="ARBA00022729"/>
    </source>
</evidence>
<dbReference type="InterPro" id="IPR011098">
    <property type="entry name" value="G5_dom"/>
</dbReference>
<keyword evidence="1" id="KW-0732">Signal</keyword>